<sequence>MGHLQIPLLRHLQQDSLLNLISLELDKLSQQQISNSLGLSTDEKPDAAFAIAYSGDCIFLKYYVREASVQARYRNTHDPVYKDSCVEFFIAFQGEREYYNLEFNCLGTCRAGFGPDRHNRKLLHPATVSKIRRFASLRAGNTTSPLKTWHLTLAIPASAFSEHSFASLEKVQASGNFYKCGDELPVPHFLAWNQLQTSTPNFHLPEFFGSLQFLPTEYQMEENHTSLQFFKA</sequence>
<accession>A0ABQ1WBA2</accession>
<dbReference type="SUPFAM" id="SSF49344">
    <property type="entry name" value="CBD9-like"/>
    <property type="match status" value="1"/>
</dbReference>
<feature type="domain" description="Carbohydrate-binding" evidence="1">
    <location>
        <begin position="23"/>
        <end position="213"/>
    </location>
</feature>
<reference evidence="3" key="1">
    <citation type="journal article" date="2019" name="Int. J. Syst. Evol. Microbiol.">
        <title>The Global Catalogue of Microorganisms (GCM) 10K type strain sequencing project: providing services to taxonomists for standard genome sequencing and annotation.</title>
        <authorList>
            <consortium name="The Broad Institute Genomics Platform"/>
            <consortium name="The Broad Institute Genome Sequencing Center for Infectious Disease"/>
            <person name="Wu L."/>
            <person name="Ma J."/>
        </authorList>
    </citation>
    <scope>NUCLEOTIDE SEQUENCE [LARGE SCALE GENOMIC DNA]</scope>
    <source>
        <strain evidence="3">CGMCC 1.12749</strain>
    </source>
</reference>
<protein>
    <recommendedName>
        <fullName evidence="1">Carbohydrate-binding domain-containing protein</fullName>
    </recommendedName>
</protein>
<organism evidence="2 3">
    <name type="scientific">Pontibacter amylolyticus</name>
    <dbReference type="NCBI Taxonomy" id="1424080"/>
    <lineage>
        <taxon>Bacteria</taxon>
        <taxon>Pseudomonadati</taxon>
        <taxon>Bacteroidota</taxon>
        <taxon>Cytophagia</taxon>
        <taxon>Cytophagales</taxon>
        <taxon>Hymenobacteraceae</taxon>
        <taxon>Pontibacter</taxon>
    </lineage>
</organism>
<dbReference type="Pfam" id="PF16011">
    <property type="entry name" value="CBM9_2"/>
    <property type="match status" value="1"/>
</dbReference>
<dbReference type="CDD" id="cd09620">
    <property type="entry name" value="CBM9_like_3"/>
    <property type="match status" value="1"/>
</dbReference>
<proteinExistence type="predicted"/>
<evidence type="ECO:0000313" key="2">
    <source>
        <dbReference type="EMBL" id="GGG24244.1"/>
    </source>
</evidence>
<evidence type="ECO:0000259" key="1">
    <source>
        <dbReference type="Pfam" id="PF16011"/>
    </source>
</evidence>
<dbReference type="EMBL" id="BMFP01000006">
    <property type="protein sequence ID" value="GGG24244.1"/>
    <property type="molecule type" value="Genomic_DNA"/>
</dbReference>
<gene>
    <name evidence="2" type="ORF">GCM10011323_30070</name>
</gene>
<dbReference type="InterPro" id="IPR010502">
    <property type="entry name" value="Carb-bd_dom_fam9"/>
</dbReference>
<evidence type="ECO:0000313" key="3">
    <source>
        <dbReference type="Proteomes" id="UP000634043"/>
    </source>
</evidence>
<dbReference type="Gene3D" id="2.60.40.1190">
    <property type="match status" value="1"/>
</dbReference>
<keyword evidence="3" id="KW-1185">Reference proteome</keyword>
<name>A0ABQ1WBA2_9BACT</name>
<comment type="caution">
    <text evidence="2">The sequence shown here is derived from an EMBL/GenBank/DDBJ whole genome shotgun (WGS) entry which is preliminary data.</text>
</comment>
<dbReference type="RefSeq" id="WP_188502360.1">
    <property type="nucleotide sequence ID" value="NZ_BMFP01000006.1"/>
</dbReference>
<dbReference type="Proteomes" id="UP000634043">
    <property type="component" value="Unassembled WGS sequence"/>
</dbReference>